<dbReference type="EMBL" id="FNVQ01000003">
    <property type="protein sequence ID" value="SEG68472.1"/>
    <property type="molecule type" value="Genomic_DNA"/>
</dbReference>
<dbReference type="RefSeq" id="WP_104004071.1">
    <property type="nucleotide sequence ID" value="NZ_FNVQ01000003.1"/>
</dbReference>
<evidence type="ECO:0000256" key="1">
    <source>
        <dbReference type="ARBA" id="ARBA00001917"/>
    </source>
</evidence>
<dbReference type="NCBIfam" id="TIGR01752">
    <property type="entry name" value="flav_long"/>
    <property type="match status" value="1"/>
</dbReference>
<gene>
    <name evidence="9" type="ORF">SAMN05444390_103223</name>
</gene>
<evidence type="ECO:0000256" key="2">
    <source>
        <dbReference type="ARBA" id="ARBA00005267"/>
    </source>
</evidence>
<keyword evidence="5 7" id="KW-0288">FMN</keyword>
<evidence type="ECO:0000313" key="9">
    <source>
        <dbReference type="EMBL" id="SEG68472.1"/>
    </source>
</evidence>
<dbReference type="PANTHER" id="PTHR42809:SF1">
    <property type="entry name" value="FLAVODOXIN 1"/>
    <property type="match status" value="1"/>
</dbReference>
<accession>A0A1H6C6C9</accession>
<keyword evidence="3 7" id="KW-0813">Transport</keyword>
<dbReference type="OrthoDB" id="359268at2"/>
<evidence type="ECO:0000313" key="10">
    <source>
        <dbReference type="Proteomes" id="UP000236745"/>
    </source>
</evidence>
<dbReference type="PIRSF" id="PIRSF038996">
    <property type="entry name" value="FldA"/>
    <property type="match status" value="1"/>
</dbReference>
<dbReference type="PANTHER" id="PTHR42809">
    <property type="entry name" value="FLAVODOXIN 2"/>
    <property type="match status" value="1"/>
</dbReference>
<dbReference type="InterPro" id="IPR029039">
    <property type="entry name" value="Flavoprotein-like_sf"/>
</dbReference>
<feature type="domain" description="Flavodoxin-like" evidence="8">
    <location>
        <begin position="4"/>
        <end position="168"/>
    </location>
</feature>
<dbReference type="Proteomes" id="UP000236745">
    <property type="component" value="Unassembled WGS sequence"/>
</dbReference>
<dbReference type="PROSITE" id="PS50902">
    <property type="entry name" value="FLAVODOXIN_LIKE"/>
    <property type="match status" value="1"/>
</dbReference>
<protein>
    <recommendedName>
        <fullName evidence="7">Flavodoxin</fullName>
    </recommendedName>
</protein>
<keyword evidence="6 7" id="KW-0249">Electron transport</keyword>
<keyword evidence="10" id="KW-1185">Reference proteome</keyword>
<dbReference type="SUPFAM" id="SSF52218">
    <property type="entry name" value="Flavoproteins"/>
    <property type="match status" value="1"/>
</dbReference>
<proteinExistence type="inferred from homology"/>
<comment type="function">
    <text evidence="7">Low-potential electron donor to a number of redox enzymes.</text>
</comment>
<comment type="similarity">
    <text evidence="2 7">Belongs to the flavodoxin family.</text>
</comment>
<sequence>MANIGIYVGSANGITLAVGEQIQEALGEDNCDLFDLEDDYLGFDEMLEYDVLIFGCSTWGSGEVQFNWVEPLQDLANEKPDFSGKTIALFGAGDYVDHGEQFVSALGVLYDKFTGRGANFIAPFPTDGYTYKYSNAVRDGKFVGFPFDQVNEKDKTPERLGRWLEILKADLA</sequence>
<evidence type="ECO:0000256" key="5">
    <source>
        <dbReference type="ARBA" id="ARBA00022643"/>
    </source>
</evidence>
<dbReference type="InterPro" id="IPR050619">
    <property type="entry name" value="Flavodoxin"/>
</dbReference>
<dbReference type="InterPro" id="IPR008254">
    <property type="entry name" value="Flavodoxin/NO_synth"/>
</dbReference>
<organism evidence="9 10">
    <name type="scientific">Marinobacterium lutimaris</name>
    <dbReference type="NCBI Taxonomy" id="568106"/>
    <lineage>
        <taxon>Bacteria</taxon>
        <taxon>Pseudomonadati</taxon>
        <taxon>Pseudomonadota</taxon>
        <taxon>Gammaproteobacteria</taxon>
        <taxon>Oceanospirillales</taxon>
        <taxon>Oceanospirillaceae</taxon>
        <taxon>Marinobacterium</taxon>
    </lineage>
</organism>
<keyword evidence="4 7" id="KW-0285">Flavoprotein</keyword>
<evidence type="ECO:0000256" key="3">
    <source>
        <dbReference type="ARBA" id="ARBA00022448"/>
    </source>
</evidence>
<dbReference type="Pfam" id="PF00258">
    <property type="entry name" value="Flavodoxin_1"/>
    <property type="match status" value="1"/>
</dbReference>
<reference evidence="9 10" key="1">
    <citation type="submission" date="2016-10" db="EMBL/GenBank/DDBJ databases">
        <authorList>
            <person name="de Groot N.N."/>
        </authorList>
    </citation>
    <scope>NUCLEOTIDE SEQUENCE [LARGE SCALE GENOMIC DNA]</scope>
    <source>
        <strain evidence="9 10">DSM 22012</strain>
    </source>
</reference>
<dbReference type="InterPro" id="IPR010086">
    <property type="entry name" value="Flavodoxin_lc"/>
</dbReference>
<evidence type="ECO:0000256" key="7">
    <source>
        <dbReference type="PIRNR" id="PIRNR038996"/>
    </source>
</evidence>
<comment type="cofactor">
    <cofactor evidence="1 7">
        <name>FMN</name>
        <dbReference type="ChEBI" id="CHEBI:58210"/>
    </cofactor>
</comment>
<name>A0A1H6C6C9_9GAMM</name>
<dbReference type="GO" id="GO:0010181">
    <property type="term" value="F:FMN binding"/>
    <property type="evidence" value="ECO:0007669"/>
    <property type="project" value="UniProtKB-UniRule"/>
</dbReference>
<dbReference type="GO" id="GO:0009055">
    <property type="term" value="F:electron transfer activity"/>
    <property type="evidence" value="ECO:0007669"/>
    <property type="project" value="UniProtKB-UniRule"/>
</dbReference>
<dbReference type="Gene3D" id="3.40.50.360">
    <property type="match status" value="1"/>
</dbReference>
<evidence type="ECO:0000259" key="8">
    <source>
        <dbReference type="PROSITE" id="PS50902"/>
    </source>
</evidence>
<evidence type="ECO:0000256" key="6">
    <source>
        <dbReference type="ARBA" id="ARBA00022982"/>
    </source>
</evidence>
<evidence type="ECO:0000256" key="4">
    <source>
        <dbReference type="ARBA" id="ARBA00022630"/>
    </source>
</evidence>
<dbReference type="AlphaFoldDB" id="A0A1H6C6C9"/>